<feature type="compositionally biased region" description="Polar residues" evidence="4">
    <location>
        <begin position="1351"/>
        <end position="1365"/>
    </location>
</feature>
<dbReference type="SMART" id="SM00239">
    <property type="entry name" value="C2"/>
    <property type="match status" value="1"/>
</dbReference>
<feature type="region of interest" description="Disordered" evidence="4">
    <location>
        <begin position="3866"/>
        <end position="3887"/>
    </location>
</feature>
<dbReference type="GO" id="GO:0006623">
    <property type="term" value="P:protein targeting to vacuole"/>
    <property type="evidence" value="ECO:0007669"/>
    <property type="project" value="TreeGrafter"/>
</dbReference>
<feature type="region of interest" description="Disordered" evidence="4">
    <location>
        <begin position="4401"/>
        <end position="4476"/>
    </location>
</feature>
<evidence type="ECO:0000313" key="8">
    <source>
        <dbReference type="Proteomes" id="UP000241890"/>
    </source>
</evidence>
<evidence type="ECO:0000256" key="1">
    <source>
        <dbReference type="ARBA" id="ARBA00006545"/>
    </source>
</evidence>
<feature type="compositionally biased region" description="Polar residues" evidence="4">
    <location>
        <begin position="3867"/>
        <end position="3883"/>
    </location>
</feature>
<dbReference type="Gene3D" id="2.30.29.30">
    <property type="entry name" value="Pleckstrin-homology domain (PH domain)/Phosphotyrosine-binding domain (PTB)"/>
    <property type="match status" value="1"/>
</dbReference>
<dbReference type="InterPro" id="IPR009543">
    <property type="entry name" value="VPS13_VAB"/>
</dbReference>
<dbReference type="InterPro" id="IPR035892">
    <property type="entry name" value="C2_domain_sf"/>
</dbReference>
<dbReference type="SUPFAM" id="SSF64268">
    <property type="entry name" value="PX domain"/>
    <property type="match status" value="1"/>
</dbReference>
<dbReference type="Gene3D" id="2.60.40.150">
    <property type="entry name" value="C2 domain"/>
    <property type="match status" value="1"/>
</dbReference>
<dbReference type="SUPFAM" id="SSF49562">
    <property type="entry name" value="C2 domain (Calcium/lipid-binding domain, CaLB)"/>
    <property type="match status" value="1"/>
</dbReference>
<dbReference type="CDD" id="cd06093">
    <property type="entry name" value="PX_domain"/>
    <property type="match status" value="1"/>
</dbReference>
<dbReference type="CDD" id="cd00030">
    <property type="entry name" value="C2"/>
    <property type="match status" value="1"/>
</dbReference>
<dbReference type="InterPro" id="IPR018247">
    <property type="entry name" value="EF_Hand_1_Ca_BS"/>
</dbReference>
<feature type="compositionally biased region" description="Basic and acidic residues" evidence="4">
    <location>
        <begin position="4456"/>
        <end position="4473"/>
    </location>
</feature>
<feature type="compositionally biased region" description="Basic and acidic residues" evidence="4">
    <location>
        <begin position="1751"/>
        <end position="1761"/>
    </location>
</feature>
<protein>
    <submittedName>
        <fullName evidence="7">Vacuolar protein sorting-associated protein 13</fullName>
    </submittedName>
</protein>
<feature type="compositionally biased region" description="Low complexity" evidence="4">
    <location>
        <begin position="5037"/>
        <end position="5046"/>
    </location>
</feature>
<dbReference type="GO" id="GO:0045053">
    <property type="term" value="P:protein retention in Golgi apparatus"/>
    <property type="evidence" value="ECO:0007669"/>
    <property type="project" value="TreeGrafter"/>
</dbReference>
<dbReference type="PANTHER" id="PTHR16166:SF93">
    <property type="entry name" value="INTERMEMBRANE LIPID TRANSFER PROTEIN VPS13"/>
    <property type="match status" value="1"/>
</dbReference>
<accession>A0A2R5GEQ2</accession>
<feature type="domain" description="PX" evidence="6">
    <location>
        <begin position="5086"/>
        <end position="5200"/>
    </location>
</feature>
<dbReference type="PROSITE" id="PS00018">
    <property type="entry name" value="EF_HAND_1"/>
    <property type="match status" value="1"/>
</dbReference>
<dbReference type="PANTHER" id="PTHR16166">
    <property type="entry name" value="VACUOLAR PROTEIN SORTING-ASSOCIATED PROTEIN VPS13"/>
    <property type="match status" value="1"/>
</dbReference>
<dbReference type="InterPro" id="IPR001683">
    <property type="entry name" value="PX_dom"/>
</dbReference>
<feature type="region of interest" description="Disordered" evidence="4">
    <location>
        <begin position="5025"/>
        <end position="5049"/>
    </location>
</feature>
<keyword evidence="2" id="KW-0813">Transport</keyword>
<proteinExistence type="inferred from homology"/>
<feature type="compositionally biased region" description="Low complexity" evidence="4">
    <location>
        <begin position="2666"/>
        <end position="2677"/>
    </location>
</feature>
<dbReference type="Pfam" id="PF12624">
    <property type="entry name" value="VPS13_N"/>
    <property type="match status" value="1"/>
</dbReference>
<feature type="compositionally biased region" description="Basic and acidic residues" evidence="4">
    <location>
        <begin position="5026"/>
        <end position="5036"/>
    </location>
</feature>
<dbReference type="PROSITE" id="PS50004">
    <property type="entry name" value="C2"/>
    <property type="match status" value="1"/>
</dbReference>
<sequence length="5220" mass="572094">MLEGIVAGVLNKSLGWLIDDLNSDNLSVGISKGDIFLQNVKVKASALKDAGLPLELAHGSLGKLRIRIPWTNLYNAPVRVEVDDVFLRVRCARAETVGRAGAEGHADGDGDSETDEQESREAVLEALDASRKRALAAFQKGLRPAPAESWSGRLISGITCAVIQNLLVTVTNVHIQIDHRDNVTDRVFQVGLAIPVLKVAPIASSREPEAGCVRKTASVEGLRIYHREPEVANVSPLDIFDADTYLEDGVSLLLEPLDVNVRIPALYVKGSPPASKPALQIIVDIKRVAMSFDARQTKQVTALATYCAQETVIMTSGCKRPRLRPDQSPGAWWTFVLHRVRHDLRARRRRLSWLRLAGLFTKSQTYASLYTRKFPGGAATVDQLQATLQLSVQDSAKLRKLENSLTDAEVMAFRTLSELRLVQEFNLEQQESFSHRWLGVGGSSTRSIREHAAALARAEAAKFYGNPARPDDSVIQFDVFAAVHECKLQLAGLLSVEVDYLATKAIKQGPQTKGDIQILDVRMASDATLSKPSILAFPDKVIGDPCCEVIFTLRDGTSDEASEIVAAFEPLDFWLDASLPRAIESYARVSLLGASHVINEEDIIIEEAHNLRTFNQGKRRDAQKAMAHMQISLHMRDLSVHVPMPSRRSFTRSEVDAGPDDAILIHVEDVKLHKVDEPNLCTSNIALSCGKISLDLVKVLPASSCVLRGVETASILRPLDFGLDVTMNQCAEDQLCDLLAVNLDLNSSVQINMSTRSLRRVLALQAALEAALDLPSTSPDPTLKSIAPGALQVTQAEAEQLAQRVRMRVNVSLVSFVLDLQASEAQTGISISGSKILVEQVSRTFGSQARVEIASLHISGVSGVVDALVLKNAYFWRNAQSALRPVWLPVPGFLGDNTDQILFNVDDAVVFRATALDVCAEDQLLSSVMALQQEAQQQIAAVESTNMQQEKSRNGTPPLRSAPPRSISAFVLVDQSTMCMRRADDTGDVAVIRIASVEATLLDMKSKHYGDGTEPDRDFFATAMVGGARAHSGGRNAEEGLLWTGETWPTPTLCDIAWMRRVFTAKDAFVSLQVSRETPESHFDVSANLARLRLHVSSPLAANLLQFANEMGAIVSAYTAPSPDADASNEGVGGGDIDDDDDNDFTAARDRRTGSLVGEQNQGADVAIQITEIAILIPRDPSADTGVAWDSRDMVVSQLHELAVQASFGPGRLGTTTDGSSRRDSLYSDPSAILGDDSDGFYDARSAASDGLSARNFLEMSLSAQVALTNFSIETWSFHRDLYQTLVRLSMATAIQMEPGHHDLRFNVTPAVIACSQEQYALLLDAVAANDFASISASSGAAAAPAPAAVETSQARSRRTSAVSNRSRRTSRADEIGSARNGQLDGEEDNGNCHVVSLNCSFESLTVTLFLDAGGDQLPRPRERDEVPSREKRALGRELLRFHAKGMLATLESPAFPDEGTGEVVLQHMELRTSSTSGRKHHALKTDREPFFVTTFALAPDLVEINGRLASITIETFELVSAMATFSQVQDHLRVRSLDDVKAGDGLHSVSTRQFQESRAANTSNVATEAAFLQSYHARQSNVPQRILLPKNVRFSMSCEEFAASLSPAKSAQKLVFALAFQASAKVVKDARAEVHVAVQNINLARRNATPNSLPARVTDASSVGAGTGADAGADAMHNDDSIVWYLLRPFSLNLQANVQIPGQENPTLRQDVVSAELNVESIQVEVGREEYALLMEAASVDASSSSQHGSGDDKSTETDARAGAPASSSEPTTSTETYAPAPLPKPRLQRFELTASQYDFRDLHCQSRVDLDVLLSASYWNKRHGSWESMIDPWCCHIGADSPQFVQESPKERLVQTLGYDKEAPVNPLRLASLFANLESTQMLNVNVTSAAVQQLTKAQDLTAIDNYTKRALGDLAHDRRRAPGSRSADDDSLIVRNETGSQVTARLRRVNVTSTGGFFGALVGDSDDHPFYRARIVGCWAFKSDPTGALWKKRYITVEGGSLKYYKSMKAFRKAQPQGIIKLRAGSKSVFVRMQGMVPPRIYRSHQMLRECAFQVVTPSRVYGFITFGLEDKERMTRALLQVLAVEPNPLDIEGSRGINAFPAKVYSVRVSRGVADRVARQDTDELEPWNDDKARTQMHEDLETTAAKILLDGHSLYVFDEEVDLEAQKGDEVHASPLIAIDLQAFCVVRQPQGRSHRIEIIGPEFRVVADNVDVASNICSDVLSRTRTALSVGPIDEVMEQARSDENNAPDKTLRIDFQMKLKGGKPIENASSLRVIMLPSGLDARVEDLETLSGTVSLPTSTKWCTVDQILRFDVLGGVSGEDILASMHMILSAVERPDDLQRREEISLYSTLKDTFARPDLRDPCATLIASVTLPESIISGSGFGQRAEDASGRIEAGQNLSLKLAGGEYRSAHERQAPGLRIQIDGFVESVPVPVDRASRFAVPLHSQQSDLYGPDASPELAATSLFRFQNVPFMGLVDIHFEEGEKLAKVSSCAMLKNRLQEQVNLTFQKLALHVPLKADDGHASEGQASQRLAFDQRVDTAWVAVLSSSRNGDRASNCAEYVSPTGSSTKAVLYSVASGPSTSSSSYAPSAWVLQGYAEDTNEWVDLDARSEVVFTEAAQLRDFAVEKVHACTRFRIRILDGKRLGSEGPGRTRVQSKSLSSSSPSLSDGYKVHVGNVVLYWSSENDFRRDVSLLPNETTHVPIECLGAGGVLWADNGEPTRIHEFLDIHPWRMANQPARRKPRYVPVSMDLRADKIAPQAERFCVMHVSFHHVRDIAKTLSERDGSSPRWILTLDPPVRVENVLPFALEARLARSVKGQILAWNDDGSGNARAVVARGEQEQFFDVDPAIGTEGSHWRQNLEGGAVVEAIMLHFAIRRESELLRSDPDEAPMILGEDRESTYQVSMQGNPDLFIDVQVIPASAKEERDPDHQHTHADDNIDEYVDAVEAGAEPDEADEGFGAALSIPSSATSFVAEALQNSRDGDAWDGPIPCLWRSRSVPPLRVILYCRFLVLNWSGLPLIFAGKAPSRSLRTKIVPQAFQTSEGDRSEREEEEKVDEGLGMEKVSLGKAGSKSAKKLLRLNMFSPKEEKMTMSLENDRSGWSREFGLVVGMSGEVTIPPTPGASIVHQVGVQVTSGSGIFLRTKVVTLTPRFVVANLTQEPIYLQQIGANEGDWQLQLDAGVFAPFHPVDVNGDGALDAKDFAARIGVQQQEGSTGAMMVSPHFHLDIVKEHLLLLGPDDAKPASMQECTWRNTLAAPVVARRASEDQAGRRAADLINANVELIDNVVRIVLSKPHRARAYEYRIDNLSSFVRIGVVQHKQSHANMVMLGPDEHKVEFVWPAPGNKRTVEVFLELVGLDALRFIPRSKYRTIVSVDFDSLRDPLRVQVGDLQVEVRVSVEGITRVLSVSDLAEARARNQVRKVLQEHVQRIESRLLSDQQLLLSNMTPAVMKANASGDGHGSSAAIDGDAYTSWRSAQPPASRTKLECELDGEHGECIDAYSFTVASLSLHPRRWKLYGRRARAGTDTSSLVGDDDDEWELLDDRTDPSLRKDLKYFEVSRSRQTRTTAFRLPFGSPPCSAFKVVVEGPFEVRHLNFYRSRTSLAADTLAGENMQETSEIWGDQTHVWIALLEARDLPVMDIYSSDPYVKIHVGNQHQRSKTVSRSLHPCFDEEFYFDLHGPLNQVLEFEVFDKDLFTSDDLIGRASIELDNYTLRNGSPMEVWVTLWDGDAPRGQLRLAMQVYTLMTSEVDATCDDNRLGSIDAIVEEGDMNGEGDDAGDAASIAKQGLECTPSRPELSSVRFPALFEEELGLLRALRDKLVKEGGVLRALSTFRSVGTYDGHWSRQWMRRGSLSRTPSNGSFASPPQQTRVDHGPTLQMQDLDTDIKVRLNMTVLQADKIIDPLSIGWKSQRGKLSRDDIEVYCVVSYGDRVLRTDPMPMVRRNDAEESPSQARSPSWMGQPASRQSDRTSTQAYEFEETFEEVGPLGLQLERLDDGSFCVRTIASESAAARKSRLRPGLRLTGIQNTRLSADWSLSALRDMLGTSPRPLRLRFEEDMVSVHPEPPLPTAIDSEAELARISWMQQLTFDEVDTLRARARQESDSFGTNAKGLEGQRARISLYARDRREAPSLDLSSAGETDKEILVPLLFMFGEDIETDSELNAAREMRGDKDVLLGHGTVLLPELSVAPTAAGAARRQVDCPLALPGNIFAGQVSLEVSWNAAPPDASDIVKLALDVRLAGLGISLVDTTTRQCELAYMSVRDARCYVAQYGNGRQVLDFRLGALQVDNQLPSPVHPIVLSAAPVPYAWLTHEEACASTDFVRKDALERATDIAVSQPAFLLTVVKRDLGDSSSMYVEYCEAFLQEVNLRLEERWLTAVQEFAASFSSQQPDNAAPAVDAAGKRWRSKDGDESSSDGASLHDTGSARDSERERGQNSYRQHQGDEQEGRHAGQERDEAMAQDGENAWSAFCPNAPFQWVDSLSARSGADTHARILIERADLKPVKINLTFSMTSDVESRADNRLKILHLMQGIPVLAALFSALVNTVANITDAPLRFNSLQIFNESLSQTMLRNTFVQHIMGQLLGNLSQMGNLLASADLLGSPVQLIGSFGQGAYSFFYEPALAMSMGGYLSIGKGLRKGGVELVRSTTHGASASLEKFAESASRALSQASLDSRYVRLQARRRMDVVHEPINLIEGALSSSEALSLGMLDALTGIVSLPVRDVSYRGATGVITGAGKAVAGIFVKPVCAMCDATSLFFKGVRNTTETLHKQQLPVRLPRMVRAGHQLGPYSAREAIGVYLLRRCGIADTQTYVYHEYVFGAPAPGTPSGLLDSHAQDEEVFEHWVEHNPLVLLVTEGLVLLLHIRTTETLWCAPLSSVRTTGFGRMVEVVLASSAGAMPIVRRASAMQQHQQHAVDSRRVTPGIAADAGGAEPLRLGTRLFCKTSEAARRVEDVITLAQEGGRAREQAAAWEQQQSIKTAMLAIQDPTGARKLGAAIDEHVRQILTSERSMDANDHEQDAAPAGATTGGEEQEEGWIAIEGGSAGEAVASPETKLTPHDGVRQVAGLSVLKAVITTRKVSVSRNGSPYTAYRIVVASAESDDVWIVWRRYSEFRRLRDALMQQLQKSRTALAIPARSPWRLSKTALNQRQYGLNLMLQELMHNTVMRESPLVVQFLTTDADTLGATSWASALRLKPEAIESAE</sequence>
<dbReference type="GO" id="GO:0035091">
    <property type="term" value="F:phosphatidylinositol binding"/>
    <property type="evidence" value="ECO:0007669"/>
    <property type="project" value="InterPro"/>
</dbReference>
<dbReference type="Proteomes" id="UP000241890">
    <property type="component" value="Unassembled WGS sequence"/>
</dbReference>
<gene>
    <name evidence="7" type="ORF">FCC1311_025152</name>
</gene>
<evidence type="ECO:0000313" key="7">
    <source>
        <dbReference type="EMBL" id="GBG26294.1"/>
    </source>
</evidence>
<dbReference type="SUPFAM" id="SSF50729">
    <property type="entry name" value="PH domain-like"/>
    <property type="match status" value="1"/>
</dbReference>
<feature type="compositionally biased region" description="Low complexity" evidence="4">
    <location>
        <begin position="1765"/>
        <end position="1781"/>
    </location>
</feature>
<dbReference type="Pfam" id="PF00787">
    <property type="entry name" value="PX"/>
    <property type="match status" value="1"/>
</dbReference>
<evidence type="ECO:0000256" key="2">
    <source>
        <dbReference type="ARBA" id="ARBA00022448"/>
    </source>
</evidence>
<feature type="region of interest" description="Disordered" evidence="4">
    <location>
        <begin position="943"/>
        <end position="963"/>
    </location>
</feature>
<dbReference type="Pfam" id="PF25036">
    <property type="entry name" value="VPS13_VAB"/>
    <property type="match status" value="1"/>
</dbReference>
<dbReference type="SMART" id="SM00312">
    <property type="entry name" value="PX"/>
    <property type="match status" value="1"/>
</dbReference>
<dbReference type="InterPro" id="IPR011993">
    <property type="entry name" value="PH-like_dom_sf"/>
</dbReference>
<feature type="region of interest" description="Disordered" evidence="4">
    <location>
        <begin position="1343"/>
        <end position="1390"/>
    </location>
</feature>
<dbReference type="InterPro" id="IPR026854">
    <property type="entry name" value="VPS13_N"/>
</dbReference>
<comment type="similarity">
    <text evidence="1">Belongs to the VPS13 family.</text>
</comment>
<dbReference type="InterPro" id="IPR026847">
    <property type="entry name" value="VPS13"/>
</dbReference>
<feature type="region of interest" description="Disordered" evidence="4">
    <location>
        <begin position="1743"/>
        <end position="1787"/>
    </location>
</feature>
<dbReference type="OrthoDB" id="428159at2759"/>
<dbReference type="PROSITE" id="PS50195">
    <property type="entry name" value="PX"/>
    <property type="match status" value="1"/>
</dbReference>
<keyword evidence="8" id="KW-1185">Reference proteome</keyword>
<dbReference type="InterPro" id="IPR000008">
    <property type="entry name" value="C2_dom"/>
</dbReference>
<organism evidence="7 8">
    <name type="scientific">Hondaea fermentalgiana</name>
    <dbReference type="NCBI Taxonomy" id="2315210"/>
    <lineage>
        <taxon>Eukaryota</taxon>
        <taxon>Sar</taxon>
        <taxon>Stramenopiles</taxon>
        <taxon>Bigyra</taxon>
        <taxon>Labyrinthulomycetes</taxon>
        <taxon>Thraustochytrida</taxon>
        <taxon>Thraustochytriidae</taxon>
        <taxon>Hondaea</taxon>
    </lineage>
</organism>
<dbReference type="Gene3D" id="3.30.1520.10">
    <property type="entry name" value="Phox-like domain"/>
    <property type="match status" value="1"/>
</dbReference>
<dbReference type="InParanoid" id="A0A2R5GEQ2"/>
<dbReference type="InterPro" id="IPR036871">
    <property type="entry name" value="PX_dom_sf"/>
</dbReference>
<feature type="domain" description="C2" evidence="5">
    <location>
        <begin position="3620"/>
        <end position="3737"/>
    </location>
</feature>
<evidence type="ECO:0000256" key="4">
    <source>
        <dbReference type="SAM" id="MobiDB-lite"/>
    </source>
</evidence>
<reference evidence="7 8" key="1">
    <citation type="submission" date="2017-12" db="EMBL/GenBank/DDBJ databases">
        <title>Sequencing, de novo assembly and annotation of complete genome of a new Thraustochytrid species, strain FCC1311.</title>
        <authorList>
            <person name="Sedici K."/>
            <person name="Godart F."/>
            <person name="Aiese Cigliano R."/>
            <person name="Sanseverino W."/>
            <person name="Barakat M."/>
            <person name="Ortet P."/>
            <person name="Marechal E."/>
            <person name="Cagnac O."/>
            <person name="Amato A."/>
        </authorList>
    </citation>
    <scope>NUCLEOTIDE SEQUENCE [LARGE SCALE GENOMIC DNA]</scope>
</reference>
<feature type="region of interest" description="Disordered" evidence="4">
    <location>
        <begin position="3953"/>
        <end position="3985"/>
    </location>
</feature>
<feature type="region of interest" description="Disordered" evidence="4">
    <location>
        <begin position="100"/>
        <end position="119"/>
    </location>
</feature>
<dbReference type="EMBL" id="BEYU01000019">
    <property type="protein sequence ID" value="GBG26294.1"/>
    <property type="molecule type" value="Genomic_DNA"/>
</dbReference>
<feature type="compositionally biased region" description="Basic and acidic residues" evidence="4">
    <location>
        <begin position="4439"/>
        <end position="4449"/>
    </location>
</feature>
<feature type="region of interest" description="Disordered" evidence="4">
    <location>
        <begin position="1122"/>
        <end position="1160"/>
    </location>
</feature>
<dbReference type="GO" id="GO:0006869">
    <property type="term" value="P:lipid transport"/>
    <property type="evidence" value="ECO:0007669"/>
    <property type="project" value="UniProtKB-KW"/>
</dbReference>
<comment type="caution">
    <text evidence="7">The sequence shown here is derived from an EMBL/GenBank/DDBJ whole genome shotgun (WGS) entry which is preliminary data.</text>
</comment>
<keyword evidence="3" id="KW-0445">Lipid transport</keyword>
<dbReference type="Pfam" id="PF00168">
    <property type="entry name" value="C2"/>
    <property type="match status" value="1"/>
</dbReference>
<name>A0A2R5GEQ2_9STRA</name>
<evidence type="ECO:0000259" key="6">
    <source>
        <dbReference type="PROSITE" id="PS50195"/>
    </source>
</evidence>
<evidence type="ECO:0000259" key="5">
    <source>
        <dbReference type="PROSITE" id="PS50004"/>
    </source>
</evidence>
<evidence type="ECO:0000256" key="3">
    <source>
        <dbReference type="ARBA" id="ARBA00023055"/>
    </source>
</evidence>
<feature type="region of interest" description="Disordered" evidence="4">
    <location>
        <begin position="2657"/>
        <end position="2677"/>
    </location>
</feature>